<dbReference type="STRING" id="13706.A0A1X2H3E7"/>
<organism evidence="2 3">
    <name type="scientific">Syncephalastrum racemosum</name>
    <name type="common">Filamentous fungus</name>
    <dbReference type="NCBI Taxonomy" id="13706"/>
    <lineage>
        <taxon>Eukaryota</taxon>
        <taxon>Fungi</taxon>
        <taxon>Fungi incertae sedis</taxon>
        <taxon>Mucoromycota</taxon>
        <taxon>Mucoromycotina</taxon>
        <taxon>Mucoromycetes</taxon>
        <taxon>Mucorales</taxon>
        <taxon>Syncephalastraceae</taxon>
        <taxon>Syncephalastrum</taxon>
    </lineage>
</organism>
<sequence length="437" mass="47671">MPQVSGIHRRSYSTPHETHEMDCEAHYQWTVNSADNSGLHLPVIEACRTVLFAATSLHSTLRRCLHCCSGKDGLSLGPQLRRSTGSAEKLVAVLDTLDLQPSPSQCAELVRAAASNISSLKDLVYALQARISELAQILDPKFSRHLLVTVYSATVDLKEAWDTLSPLINAEKHGTTSDHSNSATRTTQSIHSMNASNTISTATPAATTTTPTPSKPSPTTNKPPSPLALSRGRSQSTESSLYSPQGTSPGDDNPDQQLYTLLKLAIAHSLHVTDLLKHSVQDSAPAENGLPPPLQSKLSDLTRQSANAAELAIRLDKHVDIHKEELVRKELTRSFWEETDHFLKIVVSIMSSVRALITEDDFQWPKPVKQGCLQVTRVTTEVAKQWNTNLISQQNQQQSLQSENPPRPSLEATTTSHTTSSISITSSCSFPASNDNI</sequence>
<dbReference type="InterPro" id="IPR019487">
    <property type="entry name" value="RAM_signalling_pathway_SOG2"/>
</dbReference>
<feature type="compositionally biased region" description="Polar residues" evidence="1">
    <location>
        <begin position="232"/>
        <end position="256"/>
    </location>
</feature>
<dbReference type="Proteomes" id="UP000242180">
    <property type="component" value="Unassembled WGS sequence"/>
</dbReference>
<protein>
    <submittedName>
        <fullName evidence="2">RAM signaling pathway protein-domain-containing protein</fullName>
    </submittedName>
</protein>
<feature type="region of interest" description="Disordered" evidence="1">
    <location>
        <begin position="393"/>
        <end position="437"/>
    </location>
</feature>
<name>A0A1X2H3E7_SYNRA</name>
<comment type="caution">
    <text evidence="2">The sequence shown here is derived from an EMBL/GenBank/DDBJ whole genome shotgun (WGS) entry which is preliminary data.</text>
</comment>
<dbReference type="InParanoid" id="A0A1X2H3E7"/>
<keyword evidence="3" id="KW-1185">Reference proteome</keyword>
<reference evidence="2 3" key="1">
    <citation type="submission" date="2016-07" db="EMBL/GenBank/DDBJ databases">
        <title>Pervasive Adenine N6-methylation of Active Genes in Fungi.</title>
        <authorList>
            <consortium name="DOE Joint Genome Institute"/>
            <person name="Mondo S.J."/>
            <person name="Dannebaum R.O."/>
            <person name="Kuo R.C."/>
            <person name="Labutti K."/>
            <person name="Haridas S."/>
            <person name="Kuo A."/>
            <person name="Salamov A."/>
            <person name="Ahrendt S.R."/>
            <person name="Lipzen A."/>
            <person name="Sullivan W."/>
            <person name="Andreopoulos W.B."/>
            <person name="Clum A."/>
            <person name="Lindquist E."/>
            <person name="Daum C."/>
            <person name="Ramamoorthy G.K."/>
            <person name="Gryganskyi A."/>
            <person name="Culley D."/>
            <person name="Magnuson J.K."/>
            <person name="James T.Y."/>
            <person name="O'Malley M.A."/>
            <person name="Stajich J.E."/>
            <person name="Spatafora J.W."/>
            <person name="Visel A."/>
            <person name="Grigoriev I.V."/>
        </authorList>
    </citation>
    <scope>NUCLEOTIDE SEQUENCE [LARGE SCALE GENOMIC DNA]</scope>
    <source>
        <strain evidence="2 3">NRRL 2496</strain>
    </source>
</reference>
<feature type="compositionally biased region" description="Pro residues" evidence="1">
    <location>
        <begin position="213"/>
        <end position="226"/>
    </location>
</feature>
<feature type="compositionally biased region" description="Low complexity" evidence="1">
    <location>
        <begin position="413"/>
        <end position="427"/>
    </location>
</feature>
<evidence type="ECO:0000313" key="3">
    <source>
        <dbReference type="Proteomes" id="UP000242180"/>
    </source>
</evidence>
<evidence type="ECO:0000256" key="1">
    <source>
        <dbReference type="SAM" id="MobiDB-lite"/>
    </source>
</evidence>
<evidence type="ECO:0000313" key="2">
    <source>
        <dbReference type="EMBL" id="ORY92321.1"/>
    </source>
</evidence>
<proteinExistence type="predicted"/>
<feature type="region of interest" description="Disordered" evidence="1">
    <location>
        <begin position="172"/>
        <end position="256"/>
    </location>
</feature>
<dbReference type="OrthoDB" id="1394818at2759"/>
<dbReference type="Pfam" id="PF10428">
    <property type="entry name" value="SOG2"/>
    <property type="match status" value="1"/>
</dbReference>
<feature type="compositionally biased region" description="Polar residues" evidence="1">
    <location>
        <begin position="428"/>
        <end position="437"/>
    </location>
</feature>
<feature type="compositionally biased region" description="Polar residues" evidence="1">
    <location>
        <begin position="177"/>
        <end position="194"/>
    </location>
</feature>
<accession>A0A1X2H3E7</accession>
<gene>
    <name evidence="2" type="ORF">BCR43DRAFT_498168</name>
</gene>
<feature type="compositionally biased region" description="Low complexity" evidence="1">
    <location>
        <begin position="393"/>
        <end position="402"/>
    </location>
</feature>
<dbReference type="AlphaFoldDB" id="A0A1X2H3E7"/>
<dbReference type="OMA" id="CISRIGN"/>
<dbReference type="EMBL" id="MCGN01000010">
    <property type="protein sequence ID" value="ORY92321.1"/>
    <property type="molecule type" value="Genomic_DNA"/>
</dbReference>
<feature type="compositionally biased region" description="Low complexity" evidence="1">
    <location>
        <begin position="195"/>
        <end position="212"/>
    </location>
</feature>